<sequence length="77" mass="8829">MGVDDIVKRQWRGGTAPVIGCRVPFAPFVFVVHRVESLYLKRFGDPRLKHNAPGNDHAAAWPMWQSDWLRILEEALC</sequence>
<evidence type="ECO:0000313" key="2">
    <source>
        <dbReference type="Proteomes" id="UP001321473"/>
    </source>
</evidence>
<name>A0AAQ4F2I4_AMBAM</name>
<protein>
    <submittedName>
        <fullName evidence="1">Uncharacterized protein</fullName>
    </submittedName>
</protein>
<gene>
    <name evidence="1" type="ORF">V5799_017344</name>
</gene>
<dbReference type="EMBL" id="JARKHS020007794">
    <property type="protein sequence ID" value="KAK8781316.1"/>
    <property type="molecule type" value="Genomic_DNA"/>
</dbReference>
<dbReference type="Proteomes" id="UP001321473">
    <property type="component" value="Unassembled WGS sequence"/>
</dbReference>
<accession>A0AAQ4F2I4</accession>
<organism evidence="1 2">
    <name type="scientific">Amblyomma americanum</name>
    <name type="common">Lone star tick</name>
    <dbReference type="NCBI Taxonomy" id="6943"/>
    <lineage>
        <taxon>Eukaryota</taxon>
        <taxon>Metazoa</taxon>
        <taxon>Ecdysozoa</taxon>
        <taxon>Arthropoda</taxon>
        <taxon>Chelicerata</taxon>
        <taxon>Arachnida</taxon>
        <taxon>Acari</taxon>
        <taxon>Parasitiformes</taxon>
        <taxon>Ixodida</taxon>
        <taxon>Ixodoidea</taxon>
        <taxon>Ixodidae</taxon>
        <taxon>Amblyomminae</taxon>
        <taxon>Amblyomma</taxon>
    </lineage>
</organism>
<evidence type="ECO:0000313" key="1">
    <source>
        <dbReference type="EMBL" id="KAK8781316.1"/>
    </source>
</evidence>
<reference evidence="1 2" key="1">
    <citation type="journal article" date="2023" name="Arcadia Sci">
        <title>De novo assembly of a long-read Amblyomma americanum tick genome.</title>
        <authorList>
            <person name="Chou S."/>
            <person name="Poskanzer K.E."/>
            <person name="Rollins M."/>
            <person name="Thuy-Boun P.S."/>
        </authorList>
    </citation>
    <scope>NUCLEOTIDE SEQUENCE [LARGE SCALE GENOMIC DNA]</scope>
    <source>
        <strain evidence="1">F_SG_1</strain>
        <tissue evidence="1">Salivary glands</tissue>
    </source>
</reference>
<keyword evidence="2" id="KW-1185">Reference proteome</keyword>
<proteinExistence type="predicted"/>
<dbReference type="AlphaFoldDB" id="A0AAQ4F2I4"/>
<comment type="caution">
    <text evidence="1">The sequence shown here is derived from an EMBL/GenBank/DDBJ whole genome shotgun (WGS) entry which is preliminary data.</text>
</comment>